<feature type="domain" description="Zn(2)-C6 fungal-type" evidence="4">
    <location>
        <begin position="40"/>
        <end position="70"/>
    </location>
</feature>
<dbReference type="InterPro" id="IPR053181">
    <property type="entry name" value="EcdB-like_regulator"/>
</dbReference>
<keyword evidence="2" id="KW-0175">Coiled coil</keyword>
<keyword evidence="1" id="KW-0539">Nucleus</keyword>
<dbReference type="PANTHER" id="PTHR47785">
    <property type="entry name" value="ZN(II)2CYS6 TRANSCRIPTION FACTOR (EUROFUNG)-RELATED-RELATED"/>
    <property type="match status" value="1"/>
</dbReference>
<dbReference type="CDD" id="cd12148">
    <property type="entry name" value="fungal_TF_MHR"/>
    <property type="match status" value="1"/>
</dbReference>
<keyword evidence="6" id="KW-1185">Reference proteome</keyword>
<dbReference type="PROSITE" id="PS50048">
    <property type="entry name" value="ZN2_CY6_FUNGAL_2"/>
    <property type="match status" value="1"/>
</dbReference>
<evidence type="ECO:0000256" key="2">
    <source>
        <dbReference type="SAM" id="Coils"/>
    </source>
</evidence>
<organism evidence="5 6">
    <name type="scientific">Sporothrix stenoceras</name>
    <dbReference type="NCBI Taxonomy" id="5173"/>
    <lineage>
        <taxon>Eukaryota</taxon>
        <taxon>Fungi</taxon>
        <taxon>Dikarya</taxon>
        <taxon>Ascomycota</taxon>
        <taxon>Pezizomycotina</taxon>
        <taxon>Sordariomycetes</taxon>
        <taxon>Sordariomycetidae</taxon>
        <taxon>Ophiostomatales</taxon>
        <taxon>Ophiostomataceae</taxon>
        <taxon>Sporothrix</taxon>
    </lineage>
</organism>
<feature type="region of interest" description="Disordered" evidence="3">
    <location>
        <begin position="1"/>
        <end position="31"/>
    </location>
</feature>
<feature type="compositionally biased region" description="Polar residues" evidence="3">
    <location>
        <begin position="16"/>
        <end position="26"/>
    </location>
</feature>
<sequence length="650" mass="72201">MAKRKLSVAQDGSPESDGTNTDQNQIDPAPTYPKKRAAIACTVCRLRKSRCDGGRPACGLCADLGVKCNYAPPTFGNSRSTEQAALERIENALQGLQQLQGLTSLQDTLQNLQTQVAGLSQRVNLIANKVFEPPPPPASLPQVQPPQLSPHFLSKPLVRPSLEFLPPIDNLSLLGLRQSQGELSCPRPNFLTFCCTSSLRAPSWDDTEAFYDDELKNSELLSRATELALLRGDDANNGGTSDGRGLDLSKQTTRYLQQGFVESFLRWYPIWDVPESLRYVEKAQGCGFDASEPATCVAMLLFAIGAIAQADVKVSSAYGELPGIDYFARGVSILEQRRPTVTKGFLALQCRFLQAIYCQLCFMPLQAWNSISTVSRDLMHALSSSLPARLEPSERASLHRLFWACSTVHHELEAVLIMHPTGIRAYHDYVPLPLSETDDACFYYFLAQISLRQLLFETLDVVGFKRGQVNRAPIVTAEIRKSIRDWYCHLPPTLRFPLEKAPLFDTRKAYLRAQYLSLFVLLGWPSVLVLFEIADLDGPNAPSPTELERLKSDAKDCLGKCALLLESSDEVLSQRTLGTQLVMWSCYASLIELILTYNNTLFDFAPATTDDHAIRCGYETLSTWKHLPIVSRGLVRAKYLMASVGIHVDD</sequence>
<proteinExistence type="predicted"/>
<dbReference type="Pfam" id="PF00172">
    <property type="entry name" value="Zn_clus"/>
    <property type="match status" value="1"/>
</dbReference>
<dbReference type="InterPro" id="IPR036864">
    <property type="entry name" value="Zn2-C6_fun-type_DNA-bd_sf"/>
</dbReference>
<feature type="coiled-coil region" evidence="2">
    <location>
        <begin position="79"/>
        <end position="129"/>
    </location>
</feature>
<dbReference type="SMART" id="SM00066">
    <property type="entry name" value="GAL4"/>
    <property type="match status" value="1"/>
</dbReference>
<evidence type="ECO:0000256" key="3">
    <source>
        <dbReference type="SAM" id="MobiDB-lite"/>
    </source>
</evidence>
<evidence type="ECO:0000256" key="1">
    <source>
        <dbReference type="ARBA" id="ARBA00023242"/>
    </source>
</evidence>
<accession>A0ABR3ZA11</accession>
<name>A0ABR3ZA11_9PEZI</name>
<dbReference type="EMBL" id="JAWCUI010000019">
    <property type="protein sequence ID" value="KAL1897444.1"/>
    <property type="molecule type" value="Genomic_DNA"/>
</dbReference>
<dbReference type="SUPFAM" id="SSF57701">
    <property type="entry name" value="Zn2/Cys6 DNA-binding domain"/>
    <property type="match status" value="1"/>
</dbReference>
<dbReference type="CDD" id="cd00067">
    <property type="entry name" value="GAL4"/>
    <property type="match status" value="1"/>
</dbReference>
<evidence type="ECO:0000313" key="6">
    <source>
        <dbReference type="Proteomes" id="UP001583186"/>
    </source>
</evidence>
<reference evidence="5 6" key="1">
    <citation type="journal article" date="2024" name="IMA Fungus">
        <title>IMA Genome - F19 : A genome assembly and annotation guide to empower mycologists, including annotated draft genome sequences of Ceratocystis pirilliformis, Diaporthe australafricana, Fusarium ophioides, Paecilomyces lecythidis, and Sporothrix stenoceras.</title>
        <authorList>
            <person name="Aylward J."/>
            <person name="Wilson A.M."/>
            <person name="Visagie C.M."/>
            <person name="Spraker J."/>
            <person name="Barnes I."/>
            <person name="Buitendag C."/>
            <person name="Ceriani C."/>
            <person name="Del Mar Angel L."/>
            <person name="du Plessis D."/>
            <person name="Fuchs T."/>
            <person name="Gasser K."/>
            <person name="Kramer D."/>
            <person name="Li W."/>
            <person name="Munsamy K."/>
            <person name="Piso A."/>
            <person name="Price J.L."/>
            <person name="Sonnekus B."/>
            <person name="Thomas C."/>
            <person name="van der Nest A."/>
            <person name="van Dijk A."/>
            <person name="van Heerden A."/>
            <person name="van Vuuren N."/>
            <person name="Yilmaz N."/>
            <person name="Duong T.A."/>
            <person name="van der Merwe N.A."/>
            <person name="Wingfield M.J."/>
            <person name="Wingfield B.D."/>
        </authorList>
    </citation>
    <scope>NUCLEOTIDE SEQUENCE [LARGE SCALE GENOMIC DNA]</scope>
    <source>
        <strain evidence="5 6">CMW 5346</strain>
    </source>
</reference>
<gene>
    <name evidence="5" type="ORF">Sste5346_004182</name>
</gene>
<dbReference type="Proteomes" id="UP001583186">
    <property type="component" value="Unassembled WGS sequence"/>
</dbReference>
<dbReference type="PROSITE" id="PS00463">
    <property type="entry name" value="ZN2_CY6_FUNGAL_1"/>
    <property type="match status" value="1"/>
</dbReference>
<dbReference type="Gene3D" id="4.10.240.10">
    <property type="entry name" value="Zn(2)-C6 fungal-type DNA-binding domain"/>
    <property type="match status" value="1"/>
</dbReference>
<evidence type="ECO:0000259" key="4">
    <source>
        <dbReference type="PROSITE" id="PS50048"/>
    </source>
</evidence>
<dbReference type="InterPro" id="IPR001138">
    <property type="entry name" value="Zn2Cys6_DnaBD"/>
</dbReference>
<comment type="caution">
    <text evidence="5">The sequence shown here is derived from an EMBL/GenBank/DDBJ whole genome shotgun (WGS) entry which is preliminary data.</text>
</comment>
<protein>
    <recommendedName>
        <fullName evidence="4">Zn(2)-C6 fungal-type domain-containing protein</fullName>
    </recommendedName>
</protein>
<evidence type="ECO:0000313" key="5">
    <source>
        <dbReference type="EMBL" id="KAL1897444.1"/>
    </source>
</evidence>